<evidence type="ECO:0000259" key="3">
    <source>
        <dbReference type="Pfam" id="PF16653"/>
    </source>
</evidence>
<dbReference type="RefSeq" id="WP_097280772.1">
    <property type="nucleotide sequence ID" value="NZ_OCNJ01000009.1"/>
</dbReference>
<protein>
    <submittedName>
        <fullName evidence="4">Homospermidine synthase</fullName>
    </submittedName>
</protein>
<reference evidence="4 5" key="1">
    <citation type="submission" date="2017-09" db="EMBL/GenBank/DDBJ databases">
        <authorList>
            <person name="Ehlers B."/>
            <person name="Leendertz F.H."/>
        </authorList>
    </citation>
    <scope>NUCLEOTIDE SEQUENCE [LARGE SCALE GENOMIC DNA]</scope>
    <source>
        <strain evidence="4 5">USBA 140</strain>
    </source>
</reference>
<dbReference type="Proteomes" id="UP000219621">
    <property type="component" value="Unassembled WGS sequence"/>
</dbReference>
<evidence type="ECO:0000313" key="4">
    <source>
        <dbReference type="EMBL" id="SOD99657.1"/>
    </source>
</evidence>
<dbReference type="InterPro" id="IPR023181">
    <property type="entry name" value="Homospermid_syn-like_C"/>
</dbReference>
<keyword evidence="1" id="KW-0472">Membrane</keyword>
<dbReference type="Pfam" id="PF03435">
    <property type="entry name" value="Sacchrp_dh_NADP"/>
    <property type="match status" value="1"/>
</dbReference>
<feature type="transmembrane region" description="Helical" evidence="1">
    <location>
        <begin position="6"/>
        <end position="27"/>
    </location>
</feature>
<dbReference type="Gene3D" id="3.40.50.720">
    <property type="entry name" value="NAD(P)-binding Rossmann-like Domain"/>
    <property type="match status" value="1"/>
</dbReference>
<dbReference type="InterPro" id="IPR032095">
    <property type="entry name" value="Sacchrp_dh-like_C"/>
</dbReference>
<keyword evidence="1" id="KW-0812">Transmembrane</keyword>
<evidence type="ECO:0000313" key="5">
    <source>
        <dbReference type="Proteomes" id="UP000219621"/>
    </source>
</evidence>
<keyword evidence="1" id="KW-1133">Transmembrane helix</keyword>
<feature type="domain" description="Saccharopine dehydrogenase-like C-terminal" evidence="3">
    <location>
        <begin position="155"/>
        <end position="438"/>
    </location>
</feature>
<dbReference type="InterPro" id="IPR005097">
    <property type="entry name" value="Sacchrp_dh_NADP-bd"/>
</dbReference>
<dbReference type="OrthoDB" id="9767495at2"/>
<evidence type="ECO:0000259" key="2">
    <source>
        <dbReference type="Pfam" id="PF03435"/>
    </source>
</evidence>
<proteinExistence type="predicted"/>
<dbReference type="EMBL" id="OCNJ01000009">
    <property type="protein sequence ID" value="SOD99657.1"/>
    <property type="molecule type" value="Genomic_DNA"/>
</dbReference>
<gene>
    <name evidence="4" type="ORF">SAMN05421508_109112</name>
</gene>
<feature type="domain" description="Saccharopine dehydrogenase NADP binding" evidence="2">
    <location>
        <begin position="11"/>
        <end position="140"/>
    </location>
</feature>
<dbReference type="AlphaFoldDB" id="A0A286GVS7"/>
<dbReference type="Gene3D" id="3.30.360.30">
    <property type="entry name" value="homospermidine synthase like"/>
    <property type="match status" value="1"/>
</dbReference>
<dbReference type="Pfam" id="PF16653">
    <property type="entry name" value="Sacchrp_dh_C"/>
    <property type="match status" value="1"/>
</dbReference>
<keyword evidence="5" id="KW-1185">Reference proteome</keyword>
<accession>A0A286GVS7</accession>
<sequence length="470" mass="51782">MKHVTFAGRLVILGFGSIGQGVLPLVLRHVGMDATRITIVTAEERGRDVAKANGIRFVVQPVTRENYRAVLEPMLGEGDFLLNLSVDVSSVALMELCRERGTLYLDTCIEPWAGGYTDTSLSPSLRSNYALRETALEQRRNGHGPGAPTAVITHGANPGLVTHFVKQALLDIARDTGRAVDAPADRAGWGALMQDLGVKVVHIAERDTQASHVHKKVGEFVNTWSIDGFVGEGCQPAELGWGSHEKALPPDGRRHEFGSDAAIYLMRPGASTRVRTWTPKEGPFHGFLITHNESISIADYFTVRDGDAVAFRPTVHYAYHPCDDAVISVHELAGKNWHMQPNKRLMMEEIVAGTDELGVLLMGHEKGIYWYGSRLSIQEARTLAPYNNATSLQVCVAVLGGLIWALENPARGVVEPEELDFRRILEIAEPYLGEVAGTYGDWTPLQDRGVLFPEDVDTDDPWQFKNFRVV</sequence>
<name>A0A286GVS7_9PROT</name>
<organism evidence="4 5">
    <name type="scientific">Caenispirillum bisanense</name>
    <dbReference type="NCBI Taxonomy" id="414052"/>
    <lineage>
        <taxon>Bacteria</taxon>
        <taxon>Pseudomonadati</taxon>
        <taxon>Pseudomonadota</taxon>
        <taxon>Alphaproteobacteria</taxon>
        <taxon>Rhodospirillales</taxon>
        <taxon>Novispirillaceae</taxon>
        <taxon>Caenispirillum</taxon>
    </lineage>
</organism>
<evidence type="ECO:0000256" key="1">
    <source>
        <dbReference type="SAM" id="Phobius"/>
    </source>
</evidence>